<evidence type="ECO:0000313" key="1">
    <source>
        <dbReference type="EMBL" id="ALG06807.1"/>
    </source>
</evidence>
<sequence>MHEPNRGELFAHIHVLLDGCAFRATPNVDGTTTLDIDGGAIAGLTAILTPQALDAMREAIKPPRHVESGSS</sequence>
<dbReference type="RefSeq" id="WP_054288779.1">
    <property type="nucleotide sequence ID" value="NZ_CP012752.1"/>
</dbReference>
<protein>
    <submittedName>
        <fullName evidence="1">Uncharacterized protein</fullName>
    </submittedName>
</protein>
<dbReference type="EMBL" id="CP012752">
    <property type="protein sequence ID" value="ALG06807.1"/>
    <property type="molecule type" value="Genomic_DNA"/>
</dbReference>
<reference evidence="1 2" key="1">
    <citation type="submission" date="2015-07" db="EMBL/GenBank/DDBJ databases">
        <title>Genome sequencing of Kibdelosporangium phytohabitans.</title>
        <authorList>
            <person name="Qin S."/>
            <person name="Xing K."/>
        </authorList>
    </citation>
    <scope>NUCLEOTIDE SEQUENCE [LARGE SCALE GENOMIC DNA]</scope>
    <source>
        <strain evidence="1 2">KLBMP1111</strain>
    </source>
</reference>
<name>A0A0N7F2U5_9PSEU</name>
<gene>
    <name evidence="1" type="ORF">AOZ06_07595</name>
</gene>
<accession>A0A0N7F2U5</accession>
<dbReference type="OrthoDB" id="9856970at2"/>
<evidence type="ECO:0000313" key="2">
    <source>
        <dbReference type="Proteomes" id="UP000063699"/>
    </source>
</evidence>
<organism evidence="1 2">
    <name type="scientific">Kibdelosporangium phytohabitans</name>
    <dbReference type="NCBI Taxonomy" id="860235"/>
    <lineage>
        <taxon>Bacteria</taxon>
        <taxon>Bacillati</taxon>
        <taxon>Actinomycetota</taxon>
        <taxon>Actinomycetes</taxon>
        <taxon>Pseudonocardiales</taxon>
        <taxon>Pseudonocardiaceae</taxon>
        <taxon>Kibdelosporangium</taxon>
    </lineage>
</organism>
<dbReference type="AlphaFoldDB" id="A0A0N7F2U5"/>
<dbReference type="KEGG" id="kphy:AOZ06_07595"/>
<keyword evidence="2" id="KW-1185">Reference proteome</keyword>
<dbReference type="Proteomes" id="UP000063699">
    <property type="component" value="Chromosome"/>
</dbReference>
<proteinExistence type="predicted"/>